<accession>A0A0P7ZCA7</accession>
<protein>
    <submittedName>
        <fullName evidence="1">Uncharacterized protein</fullName>
    </submittedName>
</protein>
<dbReference type="AlphaFoldDB" id="A0A0P7ZCA7"/>
<evidence type="ECO:0000313" key="2">
    <source>
        <dbReference type="Proteomes" id="UP000050360"/>
    </source>
</evidence>
<sequence length="45" mass="5171">VETTQIYLHANLAMKENILAKTKMHKGKRGRFQPDDQLLAFLTSL</sequence>
<feature type="non-terminal residue" evidence="1">
    <location>
        <position position="1"/>
    </location>
</feature>
<dbReference type="Proteomes" id="UP000050360">
    <property type="component" value="Unassembled WGS sequence"/>
</dbReference>
<name>A0A0P7ZCA7_9EURY</name>
<evidence type="ECO:0000313" key="1">
    <source>
        <dbReference type="EMBL" id="KPQ42270.1"/>
    </source>
</evidence>
<gene>
    <name evidence="1" type="ORF">MPEBLZ_03177</name>
</gene>
<comment type="caution">
    <text evidence="1">The sequence shown here is derived from an EMBL/GenBank/DDBJ whole genome shotgun (WGS) entry which is preliminary data.</text>
</comment>
<dbReference type="EMBL" id="LKCM01000246">
    <property type="protein sequence ID" value="KPQ42270.1"/>
    <property type="molecule type" value="Genomic_DNA"/>
</dbReference>
<organism evidence="1 2">
    <name type="scientific">Candidatus Methanoperedens nitratireducens</name>
    <dbReference type="NCBI Taxonomy" id="1392998"/>
    <lineage>
        <taxon>Archaea</taxon>
        <taxon>Methanobacteriati</taxon>
        <taxon>Methanobacteriota</taxon>
        <taxon>Stenosarchaea group</taxon>
        <taxon>Methanomicrobia</taxon>
        <taxon>Methanosarcinales</taxon>
        <taxon>ANME-2 cluster</taxon>
        <taxon>Candidatus Methanoperedentaceae</taxon>
        <taxon>Candidatus Methanoperedens</taxon>
    </lineage>
</organism>
<reference evidence="1 2" key="1">
    <citation type="submission" date="2015-09" db="EMBL/GenBank/DDBJ databases">
        <title>A metagenomics-based metabolic model of nitrate-dependent anaerobic oxidation of methane by Methanoperedens-like archaea.</title>
        <authorList>
            <person name="Arshad A."/>
            <person name="Speth D.R."/>
            <person name="De Graaf R.M."/>
            <person name="Op Den Camp H.J."/>
            <person name="Jetten M.S."/>
            <person name="Welte C.U."/>
        </authorList>
    </citation>
    <scope>NUCLEOTIDE SEQUENCE [LARGE SCALE GENOMIC DNA]</scope>
</reference>
<proteinExistence type="predicted"/>